<accession>A0ABV4VJP7</accession>
<feature type="transmembrane region" description="Helical" evidence="1">
    <location>
        <begin position="39"/>
        <end position="66"/>
    </location>
</feature>
<keyword evidence="1" id="KW-0472">Membrane</keyword>
<dbReference type="EMBL" id="JBHFGU010000003">
    <property type="protein sequence ID" value="MFB2620533.1"/>
    <property type="molecule type" value="Genomic_DNA"/>
</dbReference>
<protein>
    <submittedName>
        <fullName evidence="2">Carbon starvation protein CstA</fullName>
    </submittedName>
</protein>
<reference evidence="2 3" key="1">
    <citation type="submission" date="2024-09" db="EMBL/GenBank/DDBJ databases">
        <authorList>
            <person name="Zhang Y."/>
        </authorList>
    </citation>
    <scope>NUCLEOTIDE SEQUENCE [LARGE SCALE GENOMIC DNA]</scope>
    <source>
        <strain evidence="2 3">ZJ318</strain>
    </source>
</reference>
<feature type="transmembrane region" description="Helical" evidence="1">
    <location>
        <begin position="86"/>
        <end position="106"/>
    </location>
</feature>
<comment type="caution">
    <text evidence="2">The sequence shown here is derived from an EMBL/GenBank/DDBJ whole genome shotgun (WGS) entry which is preliminary data.</text>
</comment>
<keyword evidence="3" id="KW-1185">Reference proteome</keyword>
<keyword evidence="1" id="KW-0812">Transmembrane</keyword>
<gene>
    <name evidence="2" type="ORF">ACE02W_11995</name>
</gene>
<evidence type="ECO:0000256" key="1">
    <source>
        <dbReference type="SAM" id="Phobius"/>
    </source>
</evidence>
<organism evidence="2 3">
    <name type="scientific">Shewanella mangrovisoli</name>
    <dbReference type="NCBI Taxonomy" id="2864211"/>
    <lineage>
        <taxon>Bacteria</taxon>
        <taxon>Pseudomonadati</taxon>
        <taxon>Pseudomonadota</taxon>
        <taxon>Gammaproteobacteria</taxon>
        <taxon>Alteromonadales</taxon>
        <taxon>Shewanellaceae</taxon>
        <taxon>Shewanella</taxon>
    </lineage>
</organism>
<evidence type="ECO:0000313" key="2">
    <source>
        <dbReference type="EMBL" id="MFB2620533.1"/>
    </source>
</evidence>
<evidence type="ECO:0000313" key="3">
    <source>
        <dbReference type="Proteomes" id="UP001576708"/>
    </source>
</evidence>
<dbReference type="Proteomes" id="UP001576708">
    <property type="component" value="Unassembled WGS sequence"/>
</dbReference>
<dbReference type="RefSeq" id="WP_342201803.1">
    <property type="nucleotide sequence ID" value="NZ_JBCATE010000003.1"/>
</dbReference>
<name>A0ABV4VJP7_9GAMM</name>
<proteinExistence type="predicted"/>
<keyword evidence="1" id="KW-1133">Transmembrane helix</keyword>
<sequence length="112" mass="12460">MRTLQLFGFMLTVAGIILATVMFAPVDSETSEASAGASGLGFLFMVLPMLGCSALMLVPSSTVLFFRDVRRRTYFAGHFWLNLWKVNLVISLGYIALLFYLVFVWLKISGSH</sequence>